<dbReference type="InterPro" id="IPR001789">
    <property type="entry name" value="Sig_transdc_resp-reg_receiver"/>
</dbReference>
<dbReference type="PROSITE" id="PS00622">
    <property type="entry name" value="HTH_LUXR_1"/>
    <property type="match status" value="1"/>
</dbReference>
<name>A0A7X5UXV7_9SPHN</name>
<dbReference type="InterPro" id="IPR011006">
    <property type="entry name" value="CheY-like_superfamily"/>
</dbReference>
<dbReference type="PROSITE" id="PS50043">
    <property type="entry name" value="HTH_LUXR_2"/>
    <property type="match status" value="1"/>
</dbReference>
<dbReference type="SMART" id="SM00421">
    <property type="entry name" value="HTH_LUXR"/>
    <property type="match status" value="1"/>
</dbReference>
<keyword evidence="1 3" id="KW-0597">Phosphoprotein</keyword>
<dbReference type="InterPro" id="IPR016032">
    <property type="entry name" value="Sig_transdc_resp-reg_C-effctor"/>
</dbReference>
<keyword evidence="7" id="KW-1185">Reference proteome</keyword>
<dbReference type="PRINTS" id="PR00038">
    <property type="entry name" value="HTHLUXR"/>
</dbReference>
<dbReference type="AlphaFoldDB" id="A0A7X5UXV7"/>
<dbReference type="EMBL" id="JAASQV010000001">
    <property type="protein sequence ID" value="NIJ64222.1"/>
    <property type="molecule type" value="Genomic_DNA"/>
</dbReference>
<evidence type="ECO:0000313" key="6">
    <source>
        <dbReference type="EMBL" id="NIJ64222.1"/>
    </source>
</evidence>
<evidence type="ECO:0000313" key="7">
    <source>
        <dbReference type="Proteomes" id="UP000564677"/>
    </source>
</evidence>
<evidence type="ECO:0000256" key="3">
    <source>
        <dbReference type="PROSITE-ProRule" id="PRU00169"/>
    </source>
</evidence>
<dbReference type="SUPFAM" id="SSF52172">
    <property type="entry name" value="CheY-like"/>
    <property type="match status" value="1"/>
</dbReference>
<feature type="domain" description="HTH luxR-type" evidence="4">
    <location>
        <begin position="142"/>
        <end position="206"/>
    </location>
</feature>
<feature type="modified residue" description="4-aspartylphosphate" evidence="3">
    <location>
        <position position="60"/>
    </location>
</feature>
<dbReference type="GO" id="GO:0000160">
    <property type="term" value="P:phosphorelay signal transduction system"/>
    <property type="evidence" value="ECO:0007669"/>
    <property type="project" value="InterPro"/>
</dbReference>
<dbReference type="GO" id="GO:0003677">
    <property type="term" value="F:DNA binding"/>
    <property type="evidence" value="ECO:0007669"/>
    <property type="project" value="UniProtKB-KW"/>
</dbReference>
<dbReference type="Pfam" id="PF00196">
    <property type="entry name" value="GerE"/>
    <property type="match status" value="1"/>
</dbReference>
<protein>
    <submittedName>
        <fullName evidence="6">DNA-binding NarL/FixJ family response regulator</fullName>
    </submittedName>
</protein>
<evidence type="ECO:0000256" key="1">
    <source>
        <dbReference type="ARBA" id="ARBA00022553"/>
    </source>
</evidence>
<dbReference type="PANTHER" id="PTHR43214:SF43">
    <property type="entry name" value="TWO-COMPONENT RESPONSE REGULATOR"/>
    <property type="match status" value="1"/>
</dbReference>
<evidence type="ECO:0000259" key="5">
    <source>
        <dbReference type="PROSITE" id="PS50110"/>
    </source>
</evidence>
<feature type="domain" description="Response regulatory" evidence="5">
    <location>
        <begin position="9"/>
        <end position="125"/>
    </location>
</feature>
<dbReference type="InterPro" id="IPR000792">
    <property type="entry name" value="Tscrpt_reg_LuxR_C"/>
</dbReference>
<keyword evidence="2 6" id="KW-0238">DNA-binding</keyword>
<reference evidence="6 7" key="1">
    <citation type="submission" date="2020-03" db="EMBL/GenBank/DDBJ databases">
        <title>Genomic Encyclopedia of Type Strains, Phase IV (KMG-IV): sequencing the most valuable type-strain genomes for metagenomic binning, comparative biology and taxonomic classification.</title>
        <authorList>
            <person name="Goeker M."/>
        </authorList>
    </citation>
    <scope>NUCLEOTIDE SEQUENCE [LARGE SCALE GENOMIC DNA]</scope>
    <source>
        <strain evidence="6 7">DSM 4733</strain>
    </source>
</reference>
<evidence type="ECO:0000259" key="4">
    <source>
        <dbReference type="PROSITE" id="PS50043"/>
    </source>
</evidence>
<dbReference type="SMART" id="SM00448">
    <property type="entry name" value="REC"/>
    <property type="match status" value="1"/>
</dbReference>
<organism evidence="6 7">
    <name type="scientific">Sphingomonas leidyi</name>
    <dbReference type="NCBI Taxonomy" id="68569"/>
    <lineage>
        <taxon>Bacteria</taxon>
        <taxon>Pseudomonadati</taxon>
        <taxon>Pseudomonadota</taxon>
        <taxon>Alphaproteobacteria</taxon>
        <taxon>Sphingomonadales</taxon>
        <taxon>Sphingomonadaceae</taxon>
        <taxon>Sphingomonas</taxon>
    </lineage>
</organism>
<evidence type="ECO:0000256" key="2">
    <source>
        <dbReference type="ARBA" id="ARBA00023125"/>
    </source>
</evidence>
<sequence length="210" mass="22809">MQEAQKQIRVMTVDDHPALREGIAAIVELQNDMVMVGEASNGAEAVAAFNNLRPDVTLMDLQMPGMGGIEAMAAIRKESRNARIIVLTTYDGDAQAAQAIKAGASGYLLKNTLRKQLLDTIRAVHAGQRYIPPEIAQEIAFHAADDPLSTREIDILKLVADGNANKAIAWQLSVAEDTVKAHLKSIFTKLDVNDRTRAVTTALRRGIITL</sequence>
<dbReference type="InterPro" id="IPR039420">
    <property type="entry name" value="WalR-like"/>
</dbReference>
<dbReference type="Proteomes" id="UP000564677">
    <property type="component" value="Unassembled WGS sequence"/>
</dbReference>
<dbReference type="CDD" id="cd17535">
    <property type="entry name" value="REC_NarL-like"/>
    <property type="match status" value="1"/>
</dbReference>
<comment type="caution">
    <text evidence="6">The sequence shown here is derived from an EMBL/GenBank/DDBJ whole genome shotgun (WGS) entry which is preliminary data.</text>
</comment>
<dbReference type="PANTHER" id="PTHR43214">
    <property type="entry name" value="TWO-COMPONENT RESPONSE REGULATOR"/>
    <property type="match status" value="1"/>
</dbReference>
<accession>A0A7X5UXV7</accession>
<dbReference type="CDD" id="cd06170">
    <property type="entry name" value="LuxR_C_like"/>
    <property type="match status" value="1"/>
</dbReference>
<dbReference type="PROSITE" id="PS50110">
    <property type="entry name" value="RESPONSE_REGULATORY"/>
    <property type="match status" value="1"/>
</dbReference>
<gene>
    <name evidence="6" type="ORF">FHR20_001153</name>
</gene>
<dbReference type="GO" id="GO:0006355">
    <property type="term" value="P:regulation of DNA-templated transcription"/>
    <property type="evidence" value="ECO:0007669"/>
    <property type="project" value="InterPro"/>
</dbReference>
<dbReference type="InterPro" id="IPR058245">
    <property type="entry name" value="NreC/VraR/RcsB-like_REC"/>
</dbReference>
<dbReference type="SUPFAM" id="SSF46894">
    <property type="entry name" value="C-terminal effector domain of the bipartite response regulators"/>
    <property type="match status" value="1"/>
</dbReference>
<proteinExistence type="predicted"/>
<dbReference type="Pfam" id="PF00072">
    <property type="entry name" value="Response_reg"/>
    <property type="match status" value="1"/>
</dbReference>
<dbReference type="Gene3D" id="3.40.50.2300">
    <property type="match status" value="1"/>
</dbReference>